<accession>A0A0L8C1U1</accession>
<evidence type="ECO:0000313" key="2">
    <source>
        <dbReference type="Proteomes" id="UP000037425"/>
    </source>
</evidence>
<sequence>MCSLCGVLGGNEHWADAVARPGVYTRNVERIDRRRERANRVRIANAMLARFGLTISDWQGASFVLSTRTGKSEIIEDLGHLWPAAERLCGRPCDPLDPTLIVAAEVAIDD</sequence>
<reference evidence="2" key="1">
    <citation type="submission" date="2015-07" db="EMBL/GenBank/DDBJ databases">
        <title>Whole genome sequence of an Ensifer adhaerens strain isolated from a cave pool in the Wind Cave National Park.</title>
        <authorList>
            <person name="Eng W.W.H."/>
            <person name="Gan H.M."/>
            <person name="Barton H.A."/>
            <person name="Savka M.A."/>
        </authorList>
    </citation>
    <scope>NUCLEOTIDE SEQUENCE [LARGE SCALE GENOMIC DNA]</scope>
    <source>
        <strain evidence="2">SD006</strain>
    </source>
</reference>
<evidence type="ECO:0000313" key="1">
    <source>
        <dbReference type="EMBL" id="KOF20907.1"/>
    </source>
</evidence>
<dbReference type="AlphaFoldDB" id="A0A0L8C1U1"/>
<dbReference type="PATRIC" id="fig|106592.7.peg.2771"/>
<comment type="caution">
    <text evidence="1">The sequence shown here is derived from an EMBL/GenBank/DDBJ whole genome shotgun (WGS) entry which is preliminary data.</text>
</comment>
<dbReference type="OrthoDB" id="2086168at2"/>
<gene>
    <name evidence="1" type="ORF">AC244_05675</name>
</gene>
<dbReference type="EMBL" id="LGAP01000002">
    <property type="protein sequence ID" value="KOF20907.1"/>
    <property type="molecule type" value="Genomic_DNA"/>
</dbReference>
<dbReference type="Proteomes" id="UP000037425">
    <property type="component" value="Unassembled WGS sequence"/>
</dbReference>
<dbReference type="RefSeq" id="WP_053247840.1">
    <property type="nucleotide sequence ID" value="NZ_LGAP01000002.1"/>
</dbReference>
<protein>
    <submittedName>
        <fullName evidence="1">Uncharacterized protein</fullName>
    </submittedName>
</protein>
<proteinExistence type="predicted"/>
<name>A0A0L8C1U1_ENSAD</name>
<organism evidence="1 2">
    <name type="scientific">Ensifer adhaerens</name>
    <name type="common">Sinorhizobium morelense</name>
    <dbReference type="NCBI Taxonomy" id="106592"/>
    <lineage>
        <taxon>Bacteria</taxon>
        <taxon>Pseudomonadati</taxon>
        <taxon>Pseudomonadota</taxon>
        <taxon>Alphaproteobacteria</taxon>
        <taxon>Hyphomicrobiales</taxon>
        <taxon>Rhizobiaceae</taxon>
        <taxon>Sinorhizobium/Ensifer group</taxon>
        <taxon>Ensifer</taxon>
    </lineage>
</organism>